<dbReference type="Pfam" id="PF00682">
    <property type="entry name" value="HMGL-like"/>
    <property type="match status" value="1"/>
</dbReference>
<reference evidence="3 4" key="1">
    <citation type="submission" date="2011-02" db="EMBL/GenBank/DDBJ databases">
        <authorList>
            <person name="Nelson K.E."/>
            <person name="Sutton G."/>
            <person name="Torralba M."/>
            <person name="Durkin S."/>
            <person name="Harkins D."/>
            <person name="Montgomery R."/>
            <person name="Ziemer C."/>
            <person name="Klaassens E."/>
            <person name="Ocuiv P."/>
            <person name="Morrison M."/>
        </authorList>
    </citation>
    <scope>NUCLEOTIDE SEQUENCE [LARGE SCALE GENOMIC DNA]</scope>
    <source>
        <strain evidence="3 4">8</strain>
    </source>
</reference>
<evidence type="ECO:0000313" key="3">
    <source>
        <dbReference type="EMBL" id="EGC01334.1"/>
    </source>
</evidence>
<name>E9SHE4_RUMAL</name>
<gene>
    <name evidence="3" type="ORF">CUS_7673</name>
</gene>
<evidence type="ECO:0000259" key="2">
    <source>
        <dbReference type="PROSITE" id="PS50991"/>
    </source>
</evidence>
<proteinExistence type="predicted"/>
<keyword evidence="1" id="KW-0464">Manganese</keyword>
<dbReference type="eggNOG" id="COG0119">
    <property type="taxonomic scope" value="Bacteria"/>
</dbReference>
<dbReference type="GO" id="GO:0009098">
    <property type="term" value="P:L-leucine biosynthetic process"/>
    <property type="evidence" value="ECO:0007669"/>
    <property type="project" value="TreeGrafter"/>
</dbReference>
<comment type="caution">
    <text evidence="3">The sequence shown here is derived from an EMBL/GenBank/DDBJ whole genome shotgun (WGS) entry which is preliminary data.</text>
</comment>
<dbReference type="InterPro" id="IPR000891">
    <property type="entry name" value="PYR_CT"/>
</dbReference>
<organism evidence="3 4">
    <name type="scientific">Ruminococcus albus 8</name>
    <dbReference type="NCBI Taxonomy" id="246199"/>
    <lineage>
        <taxon>Bacteria</taxon>
        <taxon>Bacillati</taxon>
        <taxon>Bacillota</taxon>
        <taxon>Clostridia</taxon>
        <taxon>Eubacteriales</taxon>
        <taxon>Oscillospiraceae</taxon>
        <taxon>Ruminococcus</taxon>
    </lineage>
</organism>
<keyword evidence="4" id="KW-1185">Reference proteome</keyword>
<dbReference type="PROSITE" id="PS50991">
    <property type="entry name" value="PYR_CT"/>
    <property type="match status" value="1"/>
</dbReference>
<dbReference type="Proteomes" id="UP000004259">
    <property type="component" value="Unassembled WGS sequence"/>
</dbReference>
<dbReference type="PANTHER" id="PTHR10277:SF9">
    <property type="entry name" value="2-ISOPROPYLMALATE SYNTHASE 1, CHLOROPLASTIC-RELATED"/>
    <property type="match status" value="1"/>
</dbReference>
<evidence type="ECO:0000313" key="4">
    <source>
        <dbReference type="Proteomes" id="UP000004259"/>
    </source>
</evidence>
<dbReference type="Gene3D" id="3.20.20.70">
    <property type="entry name" value="Aldolase class I"/>
    <property type="match status" value="1"/>
</dbReference>
<dbReference type="AlphaFoldDB" id="E9SHE4"/>
<evidence type="ECO:0000256" key="1">
    <source>
        <dbReference type="ARBA" id="ARBA00023211"/>
    </source>
</evidence>
<sequence>MEMFDMKEISNLMNYRDSIKVVDATLRDGGLVNDFFFDDRFVHDLYLANIKAGVDYMEFGYKGDKEMFDREKFGKWKFCDEEDIRAVVGNNDTDLKIAVMADVGRCNYKQDIQNREESVIDLIRVATYLNQIPTAVDMIEDAKRKGYEVSCNIMAISTAQEGDLRAALDILGQSPVDVIYIVDSFGAMYPEQLQRLAALYVEYADKYGKKLGIHAHNNQQLAFANTIEAVGDGVDWLDATYSSMGRGAGNCSMELLLGFLKNPKYNVYPVIKFIDQHMTKLREQGIVWGYDLQYLMTGLLNQHPRTAIAFTKDGRNDYAEFYKEIVTMD</sequence>
<dbReference type="STRING" id="246199.CUS_7673"/>
<dbReference type="SUPFAM" id="SSF51569">
    <property type="entry name" value="Aldolase"/>
    <property type="match status" value="1"/>
</dbReference>
<accession>E9SHE4</accession>
<dbReference type="InterPro" id="IPR013785">
    <property type="entry name" value="Aldolase_TIM"/>
</dbReference>
<dbReference type="PANTHER" id="PTHR10277">
    <property type="entry name" value="HOMOCITRATE SYNTHASE-RELATED"/>
    <property type="match status" value="1"/>
</dbReference>
<dbReference type="GO" id="GO:0003852">
    <property type="term" value="F:2-isopropylmalate synthase activity"/>
    <property type="evidence" value="ECO:0007669"/>
    <property type="project" value="TreeGrafter"/>
</dbReference>
<dbReference type="EMBL" id="ADKM02000130">
    <property type="protein sequence ID" value="EGC01334.1"/>
    <property type="molecule type" value="Genomic_DNA"/>
</dbReference>
<dbReference type="InterPro" id="IPR050073">
    <property type="entry name" value="2-IPM_HCS-like"/>
</dbReference>
<feature type="domain" description="Pyruvate carboxyltransferase" evidence="2">
    <location>
        <begin position="19"/>
        <end position="275"/>
    </location>
</feature>
<dbReference type="CDD" id="cd07944">
    <property type="entry name" value="DRE_TIM_HOA_like"/>
    <property type="match status" value="1"/>
</dbReference>
<protein>
    <submittedName>
        <fullName evidence="3">HMGL-like protein</fullName>
    </submittedName>
</protein>